<accession>A0ABU8L1V1</accession>
<gene>
    <name evidence="2" type="ORF">O7A60_22570</name>
</gene>
<dbReference type="EMBL" id="JAPYKS010000018">
    <property type="protein sequence ID" value="MEI9411533.1"/>
    <property type="molecule type" value="Genomic_DNA"/>
</dbReference>
<proteinExistence type="predicted"/>
<protein>
    <submittedName>
        <fullName evidence="2">Uncharacterized protein</fullName>
    </submittedName>
</protein>
<reference evidence="2 3" key="1">
    <citation type="submission" date="2022-12" db="EMBL/GenBank/DDBJ databases">
        <authorList>
            <person name="Muema E."/>
        </authorList>
    </citation>
    <scope>NUCLEOTIDE SEQUENCE [LARGE SCALE GENOMIC DNA]</scope>
    <source>
        <strain evidence="3">1326</strain>
    </source>
</reference>
<feature type="region of interest" description="Disordered" evidence="1">
    <location>
        <begin position="1"/>
        <end position="47"/>
    </location>
</feature>
<name>A0ABU8L1V1_9HYPH</name>
<sequence>MERRTRRNRPESSTRGEGADTQFSDMPSGVLGDVGRSAATDDPVETSNNLYGLRSVSASVGGEFARSNAGQFHTRINRLGDSAERMFTAAIPPNNHVPVSQPFHERYCPVGPITKFQTATRKSAAVDKVLGMNSALGQSLALSNIAGHIGDFGQADRERLLDRSIELAETFGNGQAEALINSCAALKKGRDYLSEQQSDRVDAMLAQSDYIRTLYESFPEASGHAMQQPQNPDLDRSIEAIYARSRQLQPDWTYQQAETIGETGELINQAYNSARAELMGTDRTRDLTR</sequence>
<feature type="compositionally biased region" description="Basic and acidic residues" evidence="1">
    <location>
        <begin position="1"/>
        <end position="18"/>
    </location>
</feature>
<keyword evidence="3" id="KW-1185">Reference proteome</keyword>
<organism evidence="2 3">
    <name type="scientific">Mesorhizobium salmacidum</name>
    <dbReference type="NCBI Taxonomy" id="3015171"/>
    <lineage>
        <taxon>Bacteria</taxon>
        <taxon>Pseudomonadati</taxon>
        <taxon>Pseudomonadota</taxon>
        <taxon>Alphaproteobacteria</taxon>
        <taxon>Hyphomicrobiales</taxon>
        <taxon>Phyllobacteriaceae</taxon>
        <taxon>Mesorhizobium</taxon>
    </lineage>
</organism>
<evidence type="ECO:0000313" key="3">
    <source>
        <dbReference type="Proteomes" id="UP001387293"/>
    </source>
</evidence>
<evidence type="ECO:0000313" key="2">
    <source>
        <dbReference type="EMBL" id="MEI9411533.1"/>
    </source>
</evidence>
<evidence type="ECO:0000256" key="1">
    <source>
        <dbReference type="SAM" id="MobiDB-lite"/>
    </source>
</evidence>
<comment type="caution">
    <text evidence="2">The sequence shown here is derived from an EMBL/GenBank/DDBJ whole genome shotgun (WGS) entry which is preliminary data.</text>
</comment>
<dbReference type="Proteomes" id="UP001387293">
    <property type="component" value="Unassembled WGS sequence"/>
</dbReference>